<feature type="transmembrane region" description="Helical" evidence="6">
    <location>
        <begin position="78"/>
        <end position="95"/>
    </location>
</feature>
<keyword evidence="4 6" id="KW-1133">Transmembrane helix</keyword>
<evidence type="ECO:0008006" key="9">
    <source>
        <dbReference type="Google" id="ProtNLM"/>
    </source>
</evidence>
<evidence type="ECO:0000256" key="6">
    <source>
        <dbReference type="SAM" id="Phobius"/>
    </source>
</evidence>
<dbReference type="Pfam" id="PF03741">
    <property type="entry name" value="TerC"/>
    <property type="match status" value="1"/>
</dbReference>
<dbReference type="STRING" id="1802421.A2318_02140"/>
<dbReference type="PANTHER" id="PTHR30238:SF4">
    <property type="entry name" value="SLL1022 PROTEIN"/>
    <property type="match status" value="1"/>
</dbReference>
<evidence type="ECO:0000313" key="8">
    <source>
        <dbReference type="Proteomes" id="UP000177331"/>
    </source>
</evidence>
<accession>A0A1F7W8F7</accession>
<comment type="similarity">
    <text evidence="2">Belongs to the TerC family.</text>
</comment>
<dbReference type="EMBL" id="MGFD01000023">
    <property type="protein sequence ID" value="OGL98668.1"/>
    <property type="molecule type" value="Genomic_DNA"/>
</dbReference>
<keyword evidence="5 6" id="KW-0472">Membrane</keyword>
<feature type="transmembrane region" description="Helical" evidence="6">
    <location>
        <begin position="51"/>
        <end position="72"/>
    </location>
</feature>
<evidence type="ECO:0000256" key="2">
    <source>
        <dbReference type="ARBA" id="ARBA00007511"/>
    </source>
</evidence>
<feature type="transmembrane region" description="Helical" evidence="6">
    <location>
        <begin position="125"/>
        <end position="145"/>
    </location>
</feature>
<proteinExistence type="inferred from homology"/>
<dbReference type="Proteomes" id="UP000177331">
    <property type="component" value="Unassembled WGS sequence"/>
</dbReference>
<evidence type="ECO:0000256" key="5">
    <source>
        <dbReference type="ARBA" id="ARBA00023136"/>
    </source>
</evidence>
<dbReference type="AlphaFoldDB" id="A0A1F7W8F7"/>
<dbReference type="PANTHER" id="PTHR30238">
    <property type="entry name" value="MEMBRANE BOUND PREDICTED REDOX MODULATOR"/>
    <property type="match status" value="1"/>
</dbReference>
<reference evidence="7 8" key="1">
    <citation type="journal article" date="2016" name="Nat. Commun.">
        <title>Thousands of microbial genomes shed light on interconnected biogeochemical processes in an aquifer system.</title>
        <authorList>
            <person name="Anantharaman K."/>
            <person name="Brown C.T."/>
            <person name="Hug L.A."/>
            <person name="Sharon I."/>
            <person name="Castelle C.J."/>
            <person name="Probst A.J."/>
            <person name="Thomas B.C."/>
            <person name="Singh A."/>
            <person name="Wilkins M.J."/>
            <person name="Karaoz U."/>
            <person name="Brodie E.L."/>
            <person name="Williams K.H."/>
            <person name="Hubbard S.S."/>
            <person name="Banfield J.F."/>
        </authorList>
    </citation>
    <scope>NUCLEOTIDE SEQUENCE [LARGE SCALE GENOMIC DNA]</scope>
</reference>
<dbReference type="GO" id="GO:0016020">
    <property type="term" value="C:membrane"/>
    <property type="evidence" value="ECO:0007669"/>
    <property type="project" value="UniProtKB-SubCell"/>
</dbReference>
<protein>
    <recommendedName>
        <fullName evidence="9">Tellurium resistance protein TerC</fullName>
    </recommendedName>
</protein>
<evidence type="ECO:0000256" key="1">
    <source>
        <dbReference type="ARBA" id="ARBA00004141"/>
    </source>
</evidence>
<dbReference type="InterPro" id="IPR005496">
    <property type="entry name" value="Integral_membrane_TerC"/>
</dbReference>
<feature type="transmembrane region" description="Helical" evidence="6">
    <location>
        <begin position="184"/>
        <end position="203"/>
    </location>
</feature>
<keyword evidence="3 6" id="KW-0812">Transmembrane</keyword>
<evidence type="ECO:0000256" key="4">
    <source>
        <dbReference type="ARBA" id="ARBA00022989"/>
    </source>
</evidence>
<feature type="transmembrane region" description="Helical" evidence="6">
    <location>
        <begin position="6"/>
        <end position="31"/>
    </location>
</feature>
<evidence type="ECO:0000256" key="3">
    <source>
        <dbReference type="ARBA" id="ARBA00022692"/>
    </source>
</evidence>
<name>A0A1F7W8F7_9BACT</name>
<organism evidence="7 8">
    <name type="scientific">Candidatus Uhrbacteria bacterium RIFOXYB2_FULL_45_11</name>
    <dbReference type="NCBI Taxonomy" id="1802421"/>
    <lineage>
        <taxon>Bacteria</taxon>
        <taxon>Candidatus Uhriibacteriota</taxon>
    </lineage>
</organism>
<comment type="caution">
    <text evidence="7">The sequence shown here is derived from an EMBL/GenBank/DDBJ whole genome shotgun (WGS) entry which is preliminary data.</text>
</comment>
<sequence>MSVENVVAFFTLVLLEVVLGIDNIVMVAINVSRLPSAQQKRARIIGMGGALLMRVALLCTLSFVMGLVQPVFSVLSHAFSWRDLILLAGGLFLVWKASTEVFREVEGVHGEMKEGANGHVSFRRILIEIALLDMIFSLDSVITAVGMATDIRIMVAAVVVSMIVMIVFAKVIGDFIQEHTSVKVLALSFLVLIGAMLIAEGCGKHVEKGYIYGPMAFASFVIGLELRRRSKAAKRGVMTRQANAELS</sequence>
<feature type="transmembrane region" description="Helical" evidence="6">
    <location>
        <begin position="151"/>
        <end position="172"/>
    </location>
</feature>
<gene>
    <name evidence="7" type="ORF">A2318_02140</name>
</gene>
<comment type="subcellular location">
    <subcellularLocation>
        <location evidence="1">Membrane</location>
        <topology evidence="1">Multi-pass membrane protein</topology>
    </subcellularLocation>
</comment>
<evidence type="ECO:0000313" key="7">
    <source>
        <dbReference type="EMBL" id="OGL98668.1"/>
    </source>
</evidence>
<feature type="transmembrane region" description="Helical" evidence="6">
    <location>
        <begin position="209"/>
        <end position="226"/>
    </location>
</feature>